<evidence type="ECO:0000313" key="4">
    <source>
        <dbReference type="EMBL" id="GCC17685.1"/>
    </source>
</evidence>
<dbReference type="Gene3D" id="1.10.30.10">
    <property type="entry name" value="High mobility group box domain"/>
    <property type="match status" value="1"/>
</dbReference>
<sequence>REQYRSNVNSLRELAAILPVPPQKREKRLTKKEILNQVLRYIAFLNRHISNTKSLLKDHYVAIDEREYCLNGEESTSPEEATQSNTEEISPFSTPPSIKKMRLRNICHKPRKKKWMEKTERRQGLKSHRCLYSEPTLADNYLRGEGQREVRMMWQGSSVDTSSSSSSSQDNTVIAQGRTVFLTLLELAESRGLEETRGLAGSSLRNTEKYETSTDPQCSPENEERKTNCSHETSVYDASVSSSYTSMKDQTLVHYLSSHDEDDDVDRSPWLPQETPQGGAAIHSPVSDSLATSGPQATLGLSPSLFSSPGRHVQLLQDRKENLTQALFATVCLSPELPANRPGDLKLPNAGQNQHYLNSYWNLTLKDDPDQIVPATPPMTCDSFQSTFIFDHCYLPHSETSRTDSSQADSTSSGDNSCQICPSLEKWERHLLQEDSDESERWLSSSDDREDNDTTWTPYCRGKILQQTALSKQKRGKIRRKRCCALQLKKKCVNGFIMFCRINRRLYISDHPGTASTVATKALAHVWRTMSKNERQPYCIKAREFSKMNNRIVRLDSSSSEEREEVQMPEPLHLLAIFSDSVKSHTQILG</sequence>
<keyword evidence="5" id="KW-1185">Reference proteome</keyword>
<feature type="region of interest" description="Disordered" evidence="2">
    <location>
        <begin position="72"/>
        <end position="97"/>
    </location>
</feature>
<dbReference type="OMA" id="RRPYCIK"/>
<accession>A0A401RHR3</accession>
<organism evidence="4 5">
    <name type="scientific">Chiloscyllium punctatum</name>
    <name type="common">Brownbanded bambooshark</name>
    <name type="synonym">Hemiscyllium punctatum</name>
    <dbReference type="NCBI Taxonomy" id="137246"/>
    <lineage>
        <taxon>Eukaryota</taxon>
        <taxon>Metazoa</taxon>
        <taxon>Chordata</taxon>
        <taxon>Craniata</taxon>
        <taxon>Vertebrata</taxon>
        <taxon>Chondrichthyes</taxon>
        <taxon>Elasmobranchii</taxon>
        <taxon>Galeomorphii</taxon>
        <taxon>Galeoidea</taxon>
        <taxon>Orectolobiformes</taxon>
        <taxon>Hemiscylliidae</taxon>
        <taxon>Chiloscyllium</taxon>
    </lineage>
</organism>
<comment type="caution">
    <text evidence="4">The sequence shown here is derived from an EMBL/GenBank/DDBJ whole genome shotgun (WGS) entry which is preliminary data.</text>
</comment>
<gene>
    <name evidence="4" type="ORF">chiPu_0020631</name>
</gene>
<name>A0A401RHR3_CHIPU</name>
<feature type="region of interest" description="Disordered" evidence="2">
    <location>
        <begin position="258"/>
        <end position="295"/>
    </location>
</feature>
<evidence type="ECO:0000256" key="1">
    <source>
        <dbReference type="PROSITE-ProRule" id="PRU00267"/>
    </source>
</evidence>
<feature type="compositionally biased region" description="Polar residues" evidence="2">
    <location>
        <begin position="286"/>
        <end position="295"/>
    </location>
</feature>
<dbReference type="EMBL" id="BEZZ01002764">
    <property type="protein sequence ID" value="GCC17685.1"/>
    <property type="molecule type" value="Genomic_DNA"/>
</dbReference>
<dbReference type="GO" id="GO:0003677">
    <property type="term" value="F:DNA binding"/>
    <property type="evidence" value="ECO:0007669"/>
    <property type="project" value="UniProtKB-UniRule"/>
</dbReference>
<protein>
    <recommendedName>
        <fullName evidence="3">HMG box domain-containing protein</fullName>
    </recommendedName>
</protein>
<dbReference type="PANTHER" id="PTHR47658:SF1">
    <property type="entry name" value="MEIOSIS INITIATOR PROTEIN"/>
    <property type="match status" value="1"/>
</dbReference>
<keyword evidence="1" id="KW-0238">DNA-binding</keyword>
<feature type="DNA-binding region" description="HMG box" evidence="1">
    <location>
        <begin position="489"/>
        <end position="544"/>
    </location>
</feature>
<evidence type="ECO:0000313" key="5">
    <source>
        <dbReference type="Proteomes" id="UP000287033"/>
    </source>
</evidence>
<dbReference type="PANTHER" id="PTHR47658">
    <property type="entry name" value="HIGH MOBILITY GROUP B PROTEIN 12-RELATED"/>
    <property type="match status" value="1"/>
</dbReference>
<evidence type="ECO:0000256" key="2">
    <source>
        <dbReference type="SAM" id="MobiDB-lite"/>
    </source>
</evidence>
<evidence type="ECO:0000259" key="3">
    <source>
        <dbReference type="PROSITE" id="PS50118"/>
    </source>
</evidence>
<feature type="non-terminal residue" evidence="4">
    <location>
        <position position="1"/>
    </location>
</feature>
<proteinExistence type="predicted"/>
<dbReference type="CDD" id="cd21977">
    <property type="entry name" value="HMG-box_BHMG1"/>
    <property type="match status" value="1"/>
</dbReference>
<feature type="compositionally biased region" description="Polar residues" evidence="2">
    <location>
        <begin position="73"/>
        <end position="96"/>
    </location>
</feature>
<dbReference type="PROSITE" id="PS50118">
    <property type="entry name" value="HMG_BOX_2"/>
    <property type="match status" value="1"/>
</dbReference>
<dbReference type="Proteomes" id="UP000287033">
    <property type="component" value="Unassembled WGS sequence"/>
</dbReference>
<feature type="region of interest" description="Disordered" evidence="2">
    <location>
        <begin position="192"/>
        <end position="233"/>
    </location>
</feature>
<dbReference type="AlphaFoldDB" id="A0A401RHR3"/>
<feature type="domain" description="HMG box" evidence="3">
    <location>
        <begin position="489"/>
        <end position="544"/>
    </location>
</feature>
<dbReference type="Pfam" id="PF00505">
    <property type="entry name" value="HMG_box"/>
    <property type="match status" value="1"/>
</dbReference>
<dbReference type="STRING" id="137246.A0A401RHR3"/>
<reference evidence="4 5" key="1">
    <citation type="journal article" date="2018" name="Nat. Ecol. Evol.">
        <title>Shark genomes provide insights into elasmobranch evolution and the origin of vertebrates.</title>
        <authorList>
            <person name="Hara Y"/>
            <person name="Yamaguchi K"/>
            <person name="Onimaru K"/>
            <person name="Kadota M"/>
            <person name="Koyanagi M"/>
            <person name="Keeley SD"/>
            <person name="Tatsumi K"/>
            <person name="Tanaka K"/>
            <person name="Motone F"/>
            <person name="Kageyama Y"/>
            <person name="Nozu R"/>
            <person name="Adachi N"/>
            <person name="Nishimura O"/>
            <person name="Nakagawa R"/>
            <person name="Tanegashima C"/>
            <person name="Kiyatake I"/>
            <person name="Matsumoto R"/>
            <person name="Murakumo K"/>
            <person name="Nishida K"/>
            <person name="Terakita A"/>
            <person name="Kuratani S"/>
            <person name="Sato K"/>
            <person name="Hyodo S Kuraku.S."/>
        </authorList>
    </citation>
    <scope>NUCLEOTIDE SEQUENCE [LARGE SCALE GENOMIC DNA]</scope>
</reference>
<dbReference type="InterPro" id="IPR009071">
    <property type="entry name" value="HMG_box_dom"/>
</dbReference>
<keyword evidence="1" id="KW-0539">Nucleus</keyword>
<dbReference type="GO" id="GO:0005634">
    <property type="term" value="C:nucleus"/>
    <property type="evidence" value="ECO:0007669"/>
    <property type="project" value="UniProtKB-UniRule"/>
</dbReference>
<dbReference type="SUPFAM" id="SSF47095">
    <property type="entry name" value="HMG-box"/>
    <property type="match status" value="1"/>
</dbReference>
<dbReference type="InterPro" id="IPR036910">
    <property type="entry name" value="HMG_box_dom_sf"/>
</dbReference>
<dbReference type="OrthoDB" id="1919336at2759"/>